<accession>A0A3D8IJF9</accession>
<keyword evidence="9" id="KW-1185">Reference proteome</keyword>
<dbReference type="AlphaFoldDB" id="A0A3D8IJF9"/>
<name>A0A3D8IJF9_9HELI</name>
<dbReference type="GO" id="GO:0005886">
    <property type="term" value="C:plasma membrane"/>
    <property type="evidence" value="ECO:0007669"/>
    <property type="project" value="UniProtKB-SubCell"/>
</dbReference>
<feature type="domain" description="Sulfatase N-terminal" evidence="7">
    <location>
        <begin position="311"/>
        <end position="496"/>
    </location>
</feature>
<organism evidence="8 9">
    <name type="scientific">Helicobacter equorum</name>
    <dbReference type="NCBI Taxonomy" id="361872"/>
    <lineage>
        <taxon>Bacteria</taxon>
        <taxon>Pseudomonadati</taxon>
        <taxon>Campylobacterota</taxon>
        <taxon>Epsilonproteobacteria</taxon>
        <taxon>Campylobacterales</taxon>
        <taxon>Helicobacteraceae</taxon>
        <taxon>Helicobacter</taxon>
    </lineage>
</organism>
<dbReference type="Pfam" id="PF00884">
    <property type="entry name" value="Sulfatase"/>
    <property type="match status" value="1"/>
</dbReference>
<dbReference type="RefSeq" id="WP_181882197.1">
    <property type="nucleotide sequence ID" value="NZ_NXLT01000018.1"/>
</dbReference>
<dbReference type="Gene3D" id="3.40.720.10">
    <property type="entry name" value="Alkaline Phosphatase, subunit A"/>
    <property type="match status" value="1"/>
</dbReference>
<dbReference type="Proteomes" id="UP000256514">
    <property type="component" value="Unassembled WGS sequence"/>
</dbReference>
<evidence type="ECO:0000256" key="3">
    <source>
        <dbReference type="ARBA" id="ARBA00022692"/>
    </source>
</evidence>
<feature type="transmembrane region" description="Helical" evidence="6">
    <location>
        <begin position="12"/>
        <end position="41"/>
    </location>
</feature>
<dbReference type="PANTHER" id="PTHR47371">
    <property type="entry name" value="LIPOTEICHOIC ACID SYNTHASE"/>
    <property type="match status" value="1"/>
</dbReference>
<gene>
    <name evidence="8" type="ORF">CQA54_08755</name>
</gene>
<dbReference type="InterPro" id="IPR000917">
    <property type="entry name" value="Sulfatase_N"/>
</dbReference>
<evidence type="ECO:0000259" key="7">
    <source>
        <dbReference type="Pfam" id="PF00884"/>
    </source>
</evidence>
<evidence type="ECO:0000313" key="9">
    <source>
        <dbReference type="Proteomes" id="UP000256514"/>
    </source>
</evidence>
<evidence type="ECO:0000256" key="6">
    <source>
        <dbReference type="SAM" id="Phobius"/>
    </source>
</evidence>
<evidence type="ECO:0000256" key="2">
    <source>
        <dbReference type="ARBA" id="ARBA00022475"/>
    </source>
</evidence>
<feature type="transmembrane region" description="Helical" evidence="6">
    <location>
        <begin position="61"/>
        <end position="84"/>
    </location>
</feature>
<keyword evidence="3 6" id="KW-0812">Transmembrane</keyword>
<reference evidence="8 9" key="1">
    <citation type="submission" date="2018-04" db="EMBL/GenBank/DDBJ databases">
        <title>Novel Campyloabacter and Helicobacter Species and Strains.</title>
        <authorList>
            <person name="Mannion A.J."/>
            <person name="Shen Z."/>
            <person name="Fox J.G."/>
        </authorList>
    </citation>
    <scope>NUCLEOTIDE SEQUENCE [LARGE SCALE GENOMIC DNA]</scope>
    <source>
        <strain evidence="8 9">MIT 12-6600</strain>
    </source>
</reference>
<comment type="subcellular location">
    <subcellularLocation>
        <location evidence="1">Cell membrane</location>
        <topology evidence="1">Multi-pass membrane protein</topology>
    </subcellularLocation>
</comment>
<evidence type="ECO:0000256" key="5">
    <source>
        <dbReference type="ARBA" id="ARBA00023136"/>
    </source>
</evidence>
<feature type="non-terminal residue" evidence="8">
    <location>
        <position position="501"/>
    </location>
</feature>
<keyword evidence="2" id="KW-1003">Cell membrane</keyword>
<dbReference type="InterPro" id="IPR050448">
    <property type="entry name" value="OpgB/LTA_synthase_biosynth"/>
</dbReference>
<feature type="transmembrane region" description="Helical" evidence="6">
    <location>
        <begin position="187"/>
        <end position="207"/>
    </location>
</feature>
<keyword evidence="5 6" id="KW-0472">Membrane</keyword>
<protein>
    <recommendedName>
        <fullName evidence="7">Sulfatase N-terminal domain-containing protein</fullName>
    </recommendedName>
</protein>
<feature type="transmembrane region" description="Helical" evidence="6">
    <location>
        <begin position="156"/>
        <end position="175"/>
    </location>
</feature>
<keyword evidence="4 6" id="KW-1133">Transmembrane helix</keyword>
<feature type="transmembrane region" description="Helical" evidence="6">
    <location>
        <begin position="104"/>
        <end position="126"/>
    </location>
</feature>
<comment type="caution">
    <text evidence="8">The sequence shown here is derived from an EMBL/GenBank/DDBJ whole genome shotgun (WGS) entry which is preliminary data.</text>
</comment>
<sequence>MKPSTHQTLQGSNALLVVCGLVCVYMLSFLAMRVIMQVVFVPQAVMQDIWIMHEMGSRLDFRIICMGMAALLLLIYAVQIVSFINTKRSKHNTTKGGGIGHTLIISYIALISFLVCFSAIGNFYYYKTYHTKIDVFIFGLKDDDTLAVLKIMWQDYPVILILLICVLYSFVCVKLSKKLINLTIPILRIRTLILLHIFTLLVVILGIRGSVGTFPLSEDAIRTTQNQSLNHLIINPILALHYAYIHYNNAVHFEPVTLSEGITLQQETFPIFFTHKQGVTTPIDSLAFTQSPTPTTQSTQDSATHISQTSPHVVAVLMESFALNILALDNAEHFDMLGSFRPYFESGMSKHKGQNDFVFTKFLSGGNGTIASLTKLFFDSPTSLISLSTAKNTKLPLTPVDVYKQAGYDVIFITSGNQNWYNLGDYLMTLGADAIYDSSYIAQHYPQSKANAWAFGNADEYAFALATEILLKAKKPTFIMMLTISNHPPFATPKSFKTPEY</sequence>
<evidence type="ECO:0000256" key="1">
    <source>
        <dbReference type="ARBA" id="ARBA00004651"/>
    </source>
</evidence>
<dbReference type="InterPro" id="IPR017850">
    <property type="entry name" value="Alkaline_phosphatase_core_sf"/>
</dbReference>
<dbReference type="PANTHER" id="PTHR47371:SF3">
    <property type="entry name" value="PHOSPHOGLYCEROL TRANSFERASE I"/>
    <property type="match status" value="1"/>
</dbReference>
<evidence type="ECO:0000313" key="8">
    <source>
        <dbReference type="EMBL" id="RDU65349.1"/>
    </source>
</evidence>
<dbReference type="EMBL" id="NXLT01000018">
    <property type="protein sequence ID" value="RDU65349.1"/>
    <property type="molecule type" value="Genomic_DNA"/>
</dbReference>
<dbReference type="SUPFAM" id="SSF53649">
    <property type="entry name" value="Alkaline phosphatase-like"/>
    <property type="match status" value="1"/>
</dbReference>
<evidence type="ECO:0000256" key="4">
    <source>
        <dbReference type="ARBA" id="ARBA00022989"/>
    </source>
</evidence>
<proteinExistence type="predicted"/>